<gene>
    <name evidence="8" type="ORF">FHS09_003625</name>
</gene>
<evidence type="ECO:0000256" key="3">
    <source>
        <dbReference type="ARBA" id="ARBA00023125"/>
    </source>
</evidence>
<dbReference type="SUPFAM" id="SSF46894">
    <property type="entry name" value="C-terminal effector domain of the bipartite response regulators"/>
    <property type="match status" value="1"/>
</dbReference>
<dbReference type="Gene3D" id="3.40.50.2300">
    <property type="match status" value="1"/>
</dbReference>
<keyword evidence="9" id="KW-1185">Reference proteome</keyword>
<dbReference type="InterPro" id="IPR036388">
    <property type="entry name" value="WH-like_DNA-bd_sf"/>
</dbReference>
<evidence type="ECO:0000256" key="5">
    <source>
        <dbReference type="PROSITE-ProRule" id="PRU01091"/>
    </source>
</evidence>
<dbReference type="InterPro" id="IPR039420">
    <property type="entry name" value="WalR-like"/>
</dbReference>
<dbReference type="CDD" id="cd00383">
    <property type="entry name" value="trans_reg_C"/>
    <property type="match status" value="1"/>
</dbReference>
<dbReference type="RefSeq" id="WP_183462368.1">
    <property type="nucleotide sequence ID" value="NZ_JACHWZ010000020.1"/>
</dbReference>
<dbReference type="InterPro" id="IPR016032">
    <property type="entry name" value="Sig_transdc_resp-reg_C-effctor"/>
</dbReference>
<keyword evidence="3 5" id="KW-0238">DNA-binding</keyword>
<dbReference type="InterPro" id="IPR001789">
    <property type="entry name" value="Sig_transdc_resp-reg_receiver"/>
</dbReference>
<evidence type="ECO:0000256" key="4">
    <source>
        <dbReference type="PROSITE-ProRule" id="PRU00169"/>
    </source>
</evidence>
<dbReference type="InterPro" id="IPR001867">
    <property type="entry name" value="OmpR/PhoB-type_DNA-bd"/>
</dbReference>
<dbReference type="PANTHER" id="PTHR48111:SF40">
    <property type="entry name" value="PHOSPHATE REGULON TRANSCRIPTIONAL REGULATORY PROTEIN PHOB"/>
    <property type="match status" value="1"/>
</dbReference>
<evidence type="ECO:0000256" key="1">
    <source>
        <dbReference type="ARBA" id="ARBA00022553"/>
    </source>
</evidence>
<evidence type="ECO:0000256" key="2">
    <source>
        <dbReference type="ARBA" id="ARBA00023012"/>
    </source>
</evidence>
<keyword evidence="2" id="KW-0902">Two-component regulatory system</keyword>
<dbReference type="GO" id="GO:0000156">
    <property type="term" value="F:phosphorelay response regulator activity"/>
    <property type="evidence" value="ECO:0007669"/>
    <property type="project" value="TreeGrafter"/>
</dbReference>
<proteinExistence type="predicted"/>
<dbReference type="GO" id="GO:0005829">
    <property type="term" value="C:cytosol"/>
    <property type="evidence" value="ECO:0007669"/>
    <property type="project" value="TreeGrafter"/>
</dbReference>
<keyword evidence="1 4" id="KW-0597">Phosphoprotein</keyword>
<feature type="DNA-binding region" description="OmpR/PhoB-type" evidence="5">
    <location>
        <begin position="129"/>
        <end position="229"/>
    </location>
</feature>
<dbReference type="EMBL" id="JACHWZ010000020">
    <property type="protein sequence ID" value="MBB3062776.1"/>
    <property type="molecule type" value="Genomic_DNA"/>
</dbReference>
<evidence type="ECO:0000313" key="9">
    <source>
        <dbReference type="Proteomes" id="UP000535937"/>
    </source>
</evidence>
<dbReference type="SMART" id="SM00862">
    <property type="entry name" value="Trans_reg_C"/>
    <property type="match status" value="1"/>
</dbReference>
<comment type="caution">
    <text evidence="8">The sequence shown here is derived from an EMBL/GenBank/DDBJ whole genome shotgun (WGS) entry which is preliminary data.</text>
</comment>
<organism evidence="8 9">
    <name type="scientific">Microbulbifer rhizosphaerae</name>
    <dbReference type="NCBI Taxonomy" id="1562603"/>
    <lineage>
        <taxon>Bacteria</taxon>
        <taxon>Pseudomonadati</taxon>
        <taxon>Pseudomonadota</taxon>
        <taxon>Gammaproteobacteria</taxon>
        <taxon>Cellvibrionales</taxon>
        <taxon>Microbulbiferaceae</taxon>
        <taxon>Microbulbifer</taxon>
    </lineage>
</organism>
<dbReference type="GO" id="GO:0000976">
    <property type="term" value="F:transcription cis-regulatory region binding"/>
    <property type="evidence" value="ECO:0007669"/>
    <property type="project" value="TreeGrafter"/>
</dbReference>
<sequence length="235" mass="25864">MQYTQPRIAVVEDEDDLRDDLVEFLTLHPFQVQGFASAESLFRAWSARAFDLVILDICLPGMDGLQALQWLRARSTAGIVMLTGLDSQATQVTGLESGADAYLVKAASLEVIEATCRSVLRRLPQQAEAKETIQADWLLNLKSWRLSVPGGEHIELTHSESILLGCVMRAPGVPTSREALLEAFGKPNTLSNMRNLDNCVSRLRRKLQARLGLEIPIRSSYGSGYTFTGECGVKG</sequence>
<dbReference type="InterPro" id="IPR011006">
    <property type="entry name" value="CheY-like_superfamily"/>
</dbReference>
<dbReference type="GO" id="GO:0032993">
    <property type="term" value="C:protein-DNA complex"/>
    <property type="evidence" value="ECO:0007669"/>
    <property type="project" value="TreeGrafter"/>
</dbReference>
<evidence type="ECO:0000259" key="7">
    <source>
        <dbReference type="PROSITE" id="PS51755"/>
    </source>
</evidence>
<name>A0A7W4WEL1_9GAMM</name>
<dbReference type="Gene3D" id="1.10.10.10">
    <property type="entry name" value="Winged helix-like DNA-binding domain superfamily/Winged helix DNA-binding domain"/>
    <property type="match status" value="1"/>
</dbReference>
<dbReference type="AlphaFoldDB" id="A0A7W4WEL1"/>
<feature type="modified residue" description="4-aspartylphosphate" evidence="4">
    <location>
        <position position="56"/>
    </location>
</feature>
<feature type="domain" description="OmpR/PhoB-type" evidence="7">
    <location>
        <begin position="129"/>
        <end position="229"/>
    </location>
</feature>
<reference evidence="8 9" key="1">
    <citation type="submission" date="2020-08" db="EMBL/GenBank/DDBJ databases">
        <title>Genomic Encyclopedia of Type Strains, Phase III (KMG-III): the genomes of soil and plant-associated and newly described type strains.</title>
        <authorList>
            <person name="Whitman W."/>
        </authorList>
    </citation>
    <scope>NUCLEOTIDE SEQUENCE [LARGE SCALE GENOMIC DNA]</scope>
    <source>
        <strain evidence="8 9">CECT 8799</strain>
    </source>
</reference>
<dbReference type="Pfam" id="PF00072">
    <property type="entry name" value="Response_reg"/>
    <property type="match status" value="1"/>
</dbReference>
<evidence type="ECO:0000259" key="6">
    <source>
        <dbReference type="PROSITE" id="PS50110"/>
    </source>
</evidence>
<dbReference type="GO" id="GO:0006355">
    <property type="term" value="P:regulation of DNA-templated transcription"/>
    <property type="evidence" value="ECO:0007669"/>
    <property type="project" value="InterPro"/>
</dbReference>
<dbReference type="PROSITE" id="PS51755">
    <property type="entry name" value="OMPR_PHOB"/>
    <property type="match status" value="1"/>
</dbReference>
<dbReference type="PANTHER" id="PTHR48111">
    <property type="entry name" value="REGULATOR OF RPOS"/>
    <property type="match status" value="1"/>
</dbReference>
<dbReference type="PROSITE" id="PS50110">
    <property type="entry name" value="RESPONSE_REGULATORY"/>
    <property type="match status" value="1"/>
</dbReference>
<evidence type="ECO:0000313" key="8">
    <source>
        <dbReference type="EMBL" id="MBB3062776.1"/>
    </source>
</evidence>
<dbReference type="SMART" id="SM00448">
    <property type="entry name" value="REC"/>
    <property type="match status" value="1"/>
</dbReference>
<protein>
    <submittedName>
        <fullName evidence="8">DNA-binding response OmpR family regulator</fullName>
    </submittedName>
</protein>
<feature type="domain" description="Response regulatory" evidence="6">
    <location>
        <begin position="7"/>
        <end position="120"/>
    </location>
</feature>
<dbReference type="SUPFAM" id="SSF52172">
    <property type="entry name" value="CheY-like"/>
    <property type="match status" value="1"/>
</dbReference>
<accession>A0A7W4WEL1</accession>
<dbReference type="Pfam" id="PF00486">
    <property type="entry name" value="Trans_reg_C"/>
    <property type="match status" value="1"/>
</dbReference>
<dbReference type="Proteomes" id="UP000535937">
    <property type="component" value="Unassembled WGS sequence"/>
</dbReference>